<dbReference type="Proteomes" id="UP000822688">
    <property type="component" value="Chromosome 4"/>
</dbReference>
<gene>
    <name evidence="2" type="ORF">KC19_4G104200</name>
</gene>
<accession>A0A8T0I967</accession>
<evidence type="ECO:0000313" key="2">
    <source>
        <dbReference type="EMBL" id="KAG0579509.1"/>
    </source>
</evidence>
<sequence>MFFTSGPHWGPVRGQSGPVPDLRPSPDCDYIVCVLKRSHLLSHFEVDFWEERKGKFMMCHLTFYTF</sequence>
<dbReference type="AlphaFoldDB" id="A0A8T0I967"/>
<evidence type="ECO:0000313" key="3">
    <source>
        <dbReference type="Proteomes" id="UP000822688"/>
    </source>
</evidence>
<comment type="caution">
    <text evidence="2">The sequence shown here is derived from an EMBL/GenBank/DDBJ whole genome shotgun (WGS) entry which is preliminary data.</text>
</comment>
<organism evidence="2 3">
    <name type="scientific">Ceratodon purpureus</name>
    <name type="common">Fire moss</name>
    <name type="synonym">Dicranum purpureum</name>
    <dbReference type="NCBI Taxonomy" id="3225"/>
    <lineage>
        <taxon>Eukaryota</taxon>
        <taxon>Viridiplantae</taxon>
        <taxon>Streptophyta</taxon>
        <taxon>Embryophyta</taxon>
        <taxon>Bryophyta</taxon>
        <taxon>Bryophytina</taxon>
        <taxon>Bryopsida</taxon>
        <taxon>Dicranidae</taxon>
        <taxon>Pseudoditrichales</taxon>
        <taxon>Ditrichaceae</taxon>
        <taxon>Ceratodon</taxon>
    </lineage>
</organism>
<reference evidence="2" key="1">
    <citation type="submission" date="2020-06" db="EMBL/GenBank/DDBJ databases">
        <title>WGS assembly of Ceratodon purpureus strain R40.</title>
        <authorList>
            <person name="Carey S.B."/>
            <person name="Jenkins J."/>
            <person name="Shu S."/>
            <person name="Lovell J.T."/>
            <person name="Sreedasyam A."/>
            <person name="Maumus F."/>
            <person name="Tiley G.P."/>
            <person name="Fernandez-Pozo N."/>
            <person name="Barry K."/>
            <person name="Chen C."/>
            <person name="Wang M."/>
            <person name="Lipzen A."/>
            <person name="Daum C."/>
            <person name="Saski C.A."/>
            <person name="Payton A.C."/>
            <person name="Mcbreen J.C."/>
            <person name="Conrad R.E."/>
            <person name="Kollar L.M."/>
            <person name="Olsson S."/>
            <person name="Huttunen S."/>
            <person name="Landis J.B."/>
            <person name="Wickett N.J."/>
            <person name="Johnson M.G."/>
            <person name="Rensing S.A."/>
            <person name="Grimwood J."/>
            <person name="Schmutz J."/>
            <person name="Mcdaniel S.F."/>
        </authorList>
    </citation>
    <scope>NUCLEOTIDE SEQUENCE</scope>
    <source>
        <strain evidence="2">R40</strain>
    </source>
</reference>
<keyword evidence="3" id="KW-1185">Reference proteome</keyword>
<evidence type="ECO:0000256" key="1">
    <source>
        <dbReference type="SAM" id="MobiDB-lite"/>
    </source>
</evidence>
<protein>
    <submittedName>
        <fullName evidence="2">Uncharacterized protein</fullName>
    </submittedName>
</protein>
<feature type="region of interest" description="Disordered" evidence="1">
    <location>
        <begin position="1"/>
        <end position="20"/>
    </location>
</feature>
<name>A0A8T0I967_CERPU</name>
<proteinExistence type="predicted"/>
<dbReference type="EMBL" id="CM026424">
    <property type="protein sequence ID" value="KAG0579509.1"/>
    <property type="molecule type" value="Genomic_DNA"/>
</dbReference>